<dbReference type="InterPro" id="IPR012338">
    <property type="entry name" value="Beta-lactam/transpept-like"/>
</dbReference>
<dbReference type="PANTHER" id="PTHR46825">
    <property type="entry name" value="D-ALANYL-D-ALANINE-CARBOXYPEPTIDASE/ENDOPEPTIDASE AMPH"/>
    <property type="match status" value="1"/>
</dbReference>
<evidence type="ECO:0000256" key="1">
    <source>
        <dbReference type="ARBA" id="ARBA00038215"/>
    </source>
</evidence>
<gene>
    <name evidence="4" type="ORF">BGZ96_007070</name>
</gene>
<dbReference type="Gene3D" id="3.40.710.10">
    <property type="entry name" value="DD-peptidase/beta-lactamase superfamily"/>
    <property type="match status" value="1"/>
</dbReference>
<comment type="similarity">
    <text evidence="1">Belongs to the peptidase S12 family.</text>
</comment>
<evidence type="ECO:0000313" key="5">
    <source>
        <dbReference type="Proteomes" id="UP001194696"/>
    </source>
</evidence>
<dbReference type="InterPro" id="IPR050491">
    <property type="entry name" value="AmpC-like"/>
</dbReference>
<dbReference type="Gene3D" id="2.40.128.600">
    <property type="match status" value="1"/>
</dbReference>
<reference evidence="4 5" key="1">
    <citation type="journal article" date="2020" name="Fungal Divers.">
        <title>Resolving the Mortierellaceae phylogeny through synthesis of multi-gene phylogenetics and phylogenomics.</title>
        <authorList>
            <person name="Vandepol N."/>
            <person name="Liber J."/>
            <person name="Desiro A."/>
            <person name="Na H."/>
            <person name="Kennedy M."/>
            <person name="Barry K."/>
            <person name="Grigoriev I.V."/>
            <person name="Miller A.N."/>
            <person name="O'Donnell K."/>
            <person name="Stajich J.E."/>
            <person name="Bonito G."/>
        </authorList>
    </citation>
    <scope>NUCLEOTIDE SEQUENCE [LARGE SCALE GENOMIC DNA]</scope>
    <source>
        <strain evidence="4 5">AD045</strain>
    </source>
</reference>
<organism evidence="4 5">
    <name type="scientific">Linnemannia gamsii</name>
    <dbReference type="NCBI Taxonomy" id="64522"/>
    <lineage>
        <taxon>Eukaryota</taxon>
        <taxon>Fungi</taxon>
        <taxon>Fungi incertae sedis</taxon>
        <taxon>Mucoromycota</taxon>
        <taxon>Mortierellomycotina</taxon>
        <taxon>Mortierellomycetes</taxon>
        <taxon>Mortierellales</taxon>
        <taxon>Mortierellaceae</taxon>
        <taxon>Linnemannia</taxon>
    </lineage>
</organism>
<dbReference type="InterPro" id="IPR001466">
    <property type="entry name" value="Beta-lactam-related"/>
</dbReference>
<evidence type="ECO:0000259" key="2">
    <source>
        <dbReference type="Pfam" id="PF00144"/>
    </source>
</evidence>
<evidence type="ECO:0000313" key="4">
    <source>
        <dbReference type="EMBL" id="KAG0289373.1"/>
    </source>
</evidence>
<keyword evidence="5" id="KW-1185">Reference proteome</keyword>
<dbReference type="PANTHER" id="PTHR46825:SF15">
    <property type="entry name" value="BETA-LACTAMASE-RELATED DOMAIN-CONTAINING PROTEIN"/>
    <property type="match status" value="1"/>
</dbReference>
<evidence type="ECO:0008006" key="6">
    <source>
        <dbReference type="Google" id="ProtNLM"/>
    </source>
</evidence>
<proteinExistence type="inferred from homology"/>
<evidence type="ECO:0000259" key="3">
    <source>
        <dbReference type="Pfam" id="PF11954"/>
    </source>
</evidence>
<protein>
    <recommendedName>
        <fullName evidence="6">Beta-lactamase/transpeptidase-like protein</fullName>
    </recommendedName>
</protein>
<feature type="domain" description="Peptidase S12 Pab87-related C-terminal" evidence="3">
    <location>
        <begin position="407"/>
        <end position="491"/>
    </location>
</feature>
<dbReference type="Pfam" id="PF11954">
    <property type="entry name" value="DUF3471"/>
    <property type="match status" value="1"/>
</dbReference>
<dbReference type="Proteomes" id="UP001194696">
    <property type="component" value="Unassembled WGS sequence"/>
</dbReference>
<feature type="domain" description="Beta-lactamase-related" evidence="2">
    <location>
        <begin position="25"/>
        <end position="354"/>
    </location>
</feature>
<name>A0ABQ7K1Y6_9FUNG</name>
<comment type="caution">
    <text evidence="4">The sequence shown here is derived from an EMBL/GenBank/DDBJ whole genome shotgun (WGS) entry which is preliminary data.</text>
</comment>
<dbReference type="Pfam" id="PF00144">
    <property type="entry name" value="Beta-lactamase"/>
    <property type="match status" value="1"/>
</dbReference>
<sequence length="516" mass="57493">MTTTTTTPAVAHNPKEFLATLPEVLEKARADNGIPGMSVAVLLKGELVFAQGFGKRNRNDPFTEKTVSHIASVSKSFTATAIGELVAEGKVDWNKTPVSQYLPEFQLKDPVLTSQLIFADLLSHRTPVPSVDTAWYRNSQSPRDLIKQLRHLDIPSSKMTPHMNYNNVLYAVAGEAAANVAGLTYPELIKTKIFDPLGFKDAGLSHPEMAKQPNFAMPYDADSFDNAKSGIYEEGYIDPIPMSDAPAGDIFMNAVDLAKWGRVILKEGELDGKQVLNKESVQETLKPQSIVEDDEKRRPGFAPTLGYGLGWMLDSYKGHACFRHGGSNPGYLTNLTVFPDDDLVVAHLTNIDINELPFTLFYHIADGMLSLPTTIDWLSEETTIQKTRKGYEEAAKELEGGEDLPDRIENQPPSHALAEYVGVYEHPIYGAITIRLEEESLYLKMRTFDSKVEHYHFELFTSVAREFATKSTIPLTFVTGNHGHVEGLKTVLDDLVLEFKKRQKEEEEKVEKEEAS</sequence>
<dbReference type="SUPFAM" id="SSF56601">
    <property type="entry name" value="beta-lactamase/transpeptidase-like"/>
    <property type="match status" value="1"/>
</dbReference>
<accession>A0ABQ7K1Y6</accession>
<dbReference type="EMBL" id="JAAAIM010000352">
    <property type="protein sequence ID" value="KAG0289373.1"/>
    <property type="molecule type" value="Genomic_DNA"/>
</dbReference>
<dbReference type="InterPro" id="IPR021860">
    <property type="entry name" value="Peptidase_S12_Pab87-rel_C"/>
</dbReference>